<keyword evidence="3" id="KW-1185">Reference proteome</keyword>
<dbReference type="PANTHER" id="PTHR39963:SF1">
    <property type="entry name" value="MNMC-LIKE METHYLTRANSFERASE DOMAIN-CONTAINING PROTEIN"/>
    <property type="match status" value="1"/>
</dbReference>
<evidence type="ECO:0000259" key="1">
    <source>
        <dbReference type="Pfam" id="PF05430"/>
    </source>
</evidence>
<dbReference type="SUPFAM" id="SSF53335">
    <property type="entry name" value="S-adenosyl-L-methionine-dependent methyltransferases"/>
    <property type="match status" value="1"/>
</dbReference>
<gene>
    <name evidence="2" type="ORF">GCM10011511_39580</name>
</gene>
<dbReference type="AlphaFoldDB" id="A0A8J2UFZ5"/>
<reference evidence="2" key="2">
    <citation type="submission" date="2020-09" db="EMBL/GenBank/DDBJ databases">
        <authorList>
            <person name="Sun Q."/>
            <person name="Zhou Y."/>
        </authorList>
    </citation>
    <scope>NUCLEOTIDE SEQUENCE</scope>
    <source>
        <strain evidence="2">CGMCC 1.15448</strain>
    </source>
</reference>
<reference evidence="2" key="1">
    <citation type="journal article" date="2014" name="Int. J. Syst. Evol. Microbiol.">
        <title>Complete genome sequence of Corynebacterium casei LMG S-19264T (=DSM 44701T), isolated from a smear-ripened cheese.</title>
        <authorList>
            <consortium name="US DOE Joint Genome Institute (JGI-PGF)"/>
            <person name="Walter F."/>
            <person name="Albersmeier A."/>
            <person name="Kalinowski J."/>
            <person name="Ruckert C."/>
        </authorList>
    </citation>
    <scope>NUCLEOTIDE SEQUENCE</scope>
    <source>
        <strain evidence="2">CGMCC 1.15448</strain>
    </source>
</reference>
<dbReference type="EMBL" id="BMJC01000004">
    <property type="protein sequence ID" value="GGB12058.1"/>
    <property type="molecule type" value="Genomic_DNA"/>
</dbReference>
<dbReference type="InterPro" id="IPR008471">
    <property type="entry name" value="MnmC-like_methylTransf"/>
</dbReference>
<dbReference type="GO" id="GO:0004808">
    <property type="term" value="F:tRNA (5-methylaminomethyl-2-thiouridylate)(34)-methyltransferase activity"/>
    <property type="evidence" value="ECO:0007669"/>
    <property type="project" value="InterPro"/>
</dbReference>
<feature type="domain" description="MnmC-like methyltransferase" evidence="1">
    <location>
        <begin position="137"/>
        <end position="214"/>
    </location>
</feature>
<dbReference type="Proteomes" id="UP000607559">
    <property type="component" value="Unassembled WGS sequence"/>
</dbReference>
<dbReference type="RefSeq" id="WP_188934936.1">
    <property type="nucleotide sequence ID" value="NZ_BMJC01000004.1"/>
</dbReference>
<dbReference type="GO" id="GO:0016645">
    <property type="term" value="F:oxidoreductase activity, acting on the CH-NH group of donors"/>
    <property type="evidence" value="ECO:0007669"/>
    <property type="project" value="InterPro"/>
</dbReference>
<evidence type="ECO:0000313" key="2">
    <source>
        <dbReference type="EMBL" id="GGB12058.1"/>
    </source>
</evidence>
<protein>
    <recommendedName>
        <fullName evidence="1">MnmC-like methyltransferase domain-containing protein</fullName>
    </recommendedName>
</protein>
<name>A0A8J2UFZ5_9BACT</name>
<organism evidence="2 3">
    <name type="scientific">Puia dinghuensis</name>
    <dbReference type="NCBI Taxonomy" id="1792502"/>
    <lineage>
        <taxon>Bacteria</taxon>
        <taxon>Pseudomonadati</taxon>
        <taxon>Bacteroidota</taxon>
        <taxon>Chitinophagia</taxon>
        <taxon>Chitinophagales</taxon>
        <taxon>Chitinophagaceae</taxon>
        <taxon>Puia</taxon>
    </lineage>
</organism>
<comment type="caution">
    <text evidence="2">The sequence shown here is derived from an EMBL/GenBank/DDBJ whole genome shotgun (WGS) entry which is preliminary data.</text>
</comment>
<dbReference type="PANTHER" id="PTHR39963">
    <property type="entry name" value="SLL0983 PROTEIN"/>
    <property type="match status" value="1"/>
</dbReference>
<evidence type="ECO:0000313" key="3">
    <source>
        <dbReference type="Proteomes" id="UP000607559"/>
    </source>
</evidence>
<sequence>MSLKIIVTKDGSHTLEGAGGVTYHSTFGAVQESRHIFIDAGLKAAQGRPLRVFEMGFGTGLNALLTLMEGRPIQYETVETIPLPLTMVKELNYCEVLGRPDCQSLFERLHSTPWEEPMEVQPGFRLLKSRGDIRDYDLREPADLVYYDAFDPVAQPELWTEEVFGRLYGQLAPGAIVVTYCCKGAVRRALRAVGFKTEKLPGPPGKREILRAIKPH</sequence>
<dbReference type="NCBIfam" id="NF033855">
    <property type="entry name" value="tRNA_MNMC2"/>
    <property type="match status" value="1"/>
</dbReference>
<accession>A0A8J2UFZ5</accession>
<dbReference type="Gene3D" id="3.40.50.150">
    <property type="entry name" value="Vaccinia Virus protein VP39"/>
    <property type="match status" value="1"/>
</dbReference>
<dbReference type="InterPro" id="IPR029063">
    <property type="entry name" value="SAM-dependent_MTases_sf"/>
</dbReference>
<dbReference type="InterPro" id="IPR047785">
    <property type="entry name" value="tRNA_MNMC2"/>
</dbReference>
<dbReference type="Pfam" id="PF05430">
    <property type="entry name" value="Methyltransf_30"/>
    <property type="match status" value="1"/>
</dbReference>
<proteinExistence type="predicted"/>